<reference evidence="1 2" key="1">
    <citation type="submission" date="2021-07" db="EMBL/GenBank/DDBJ databases">
        <title>Paenibacillus radiodurans sp. nov., isolated from the southeastern edge of Tengger Desert.</title>
        <authorList>
            <person name="Zhang G."/>
        </authorList>
    </citation>
    <scope>NUCLEOTIDE SEQUENCE [LARGE SCALE GENOMIC DNA]</scope>
    <source>
        <strain evidence="1 2">CCM 7311</strain>
    </source>
</reference>
<organism evidence="1 2">
    <name type="scientific">Paenibacillus sepulcri</name>
    <dbReference type="NCBI Taxonomy" id="359917"/>
    <lineage>
        <taxon>Bacteria</taxon>
        <taxon>Bacillati</taxon>
        <taxon>Bacillota</taxon>
        <taxon>Bacilli</taxon>
        <taxon>Bacillales</taxon>
        <taxon>Paenibacillaceae</taxon>
        <taxon>Paenibacillus</taxon>
    </lineage>
</organism>
<comment type="caution">
    <text evidence="1">The sequence shown here is derived from an EMBL/GenBank/DDBJ whole genome shotgun (WGS) entry which is preliminary data.</text>
</comment>
<evidence type="ECO:0008006" key="3">
    <source>
        <dbReference type="Google" id="ProtNLM"/>
    </source>
</evidence>
<gene>
    <name evidence="1" type="ORF">K0U00_28900</name>
</gene>
<evidence type="ECO:0000313" key="1">
    <source>
        <dbReference type="EMBL" id="MBW7458068.1"/>
    </source>
</evidence>
<name>A0ABS7CB05_9BACL</name>
<protein>
    <recommendedName>
        <fullName evidence="3">Hydrolase</fullName>
    </recommendedName>
</protein>
<dbReference type="RefSeq" id="WP_210041658.1">
    <property type="nucleotide sequence ID" value="NZ_JBHLVU010000073.1"/>
</dbReference>
<dbReference type="EMBL" id="JAHZIK010001058">
    <property type="protein sequence ID" value="MBW7458068.1"/>
    <property type="molecule type" value="Genomic_DNA"/>
</dbReference>
<sequence length="115" mass="13284">MLPQTYYVSITSGTIETELTGTDQLTVQASEDELAQLQHKLDKEKYTDDITSLRAIIPFKSADHDKSEEQFSEDIRDLYAYIYQIGTLETKKHIESMKILPKLTNQDYTMPGYKK</sequence>
<accession>A0ABS7CB05</accession>
<proteinExistence type="predicted"/>
<evidence type="ECO:0000313" key="2">
    <source>
        <dbReference type="Proteomes" id="UP001519887"/>
    </source>
</evidence>
<keyword evidence="2" id="KW-1185">Reference proteome</keyword>
<dbReference type="Proteomes" id="UP001519887">
    <property type="component" value="Unassembled WGS sequence"/>
</dbReference>